<dbReference type="EMBL" id="MZMV01000004">
    <property type="protein sequence ID" value="OWV12065.1"/>
    <property type="molecule type" value="Genomic_DNA"/>
</dbReference>
<protein>
    <recommendedName>
        <fullName evidence="5">Acyl--CoA ligase</fullName>
    </recommendedName>
</protein>
<accession>A0A246RSN3</accession>
<dbReference type="OrthoDB" id="3465883at2"/>
<dbReference type="Pfam" id="PF13193">
    <property type="entry name" value="AMP-binding_C"/>
    <property type="match status" value="1"/>
</dbReference>
<dbReference type="InterPro" id="IPR045851">
    <property type="entry name" value="AMP-bd_C_sf"/>
</dbReference>
<dbReference type="AlphaFoldDB" id="A0A246RSN3"/>
<organism evidence="3 4">
    <name type="scientific">Micromonospora wenchangensis</name>
    <dbReference type="NCBI Taxonomy" id="1185415"/>
    <lineage>
        <taxon>Bacteria</taxon>
        <taxon>Bacillati</taxon>
        <taxon>Actinomycetota</taxon>
        <taxon>Actinomycetes</taxon>
        <taxon>Micromonosporales</taxon>
        <taxon>Micromonosporaceae</taxon>
        <taxon>Micromonospora</taxon>
    </lineage>
</organism>
<evidence type="ECO:0000259" key="2">
    <source>
        <dbReference type="Pfam" id="PF13193"/>
    </source>
</evidence>
<evidence type="ECO:0000313" key="3">
    <source>
        <dbReference type="EMBL" id="OWV12065.1"/>
    </source>
</evidence>
<reference evidence="3 4" key="1">
    <citation type="submission" date="2017-03" db="EMBL/GenBank/DDBJ databases">
        <title>Whole genome sequence of Micromonospora wenchangensis, isolated from mangrove soil.</title>
        <authorList>
            <person name="Yang H."/>
        </authorList>
    </citation>
    <scope>NUCLEOTIDE SEQUENCE [LARGE SCALE GENOMIC DNA]</scope>
    <source>
        <strain evidence="3 4">CCTCC AA 2012002</strain>
    </source>
</reference>
<dbReference type="Pfam" id="PF00501">
    <property type="entry name" value="AMP-binding"/>
    <property type="match status" value="1"/>
</dbReference>
<sequence>MLTTAASSYPDRLAICSATRELRYRDFDRAVDRLAAGLRSRFSGAAVALTSVLDPDFAVAYYAVARSGNRVVIVNPLLPAEVLTHVLGVSGAVMLFATPALAGRLAGVRDRLPRLADVVLIGPDASSAGEETLSGFVASSPAEPVGGTPAVAEDDVAVVQFTSGTTGLPKGVLLSHRNVTVNAAQVAAAHHVTGSSVTFNYLPTFHPMHLNSAVCAGATQVLCDSRDVVDSVRMANRYGATHYYSLPVRLARLAVDPRLAGLRFETVTVIASGGSALSARATTRLAEHFAVPVIQGYGLAETSPLTHSDDPRRPQLSSVGQPVADTECRVVDVDSGRVVSTGEMGEVQVRGPQMMVGYLHQDEPATDPDGWLATGDVGHLDEDGRLYLVDRIKDTFKCDNWLVAPSEIERVLERHPAVRECVVVDLPHEFSGAVAAAFVVLRPEADTADRPALAAGISAFVNEAVASYQHLHHVAIVDEIPRSANGKIQRRDLRAAMLAHHDGR</sequence>
<comment type="caution">
    <text evidence="3">The sequence shown here is derived from an EMBL/GenBank/DDBJ whole genome shotgun (WGS) entry which is preliminary data.</text>
</comment>
<evidence type="ECO:0008006" key="5">
    <source>
        <dbReference type="Google" id="ProtNLM"/>
    </source>
</evidence>
<dbReference type="PANTHER" id="PTHR43767">
    <property type="entry name" value="LONG-CHAIN-FATTY-ACID--COA LIGASE"/>
    <property type="match status" value="1"/>
</dbReference>
<dbReference type="InterPro" id="IPR050237">
    <property type="entry name" value="ATP-dep_AMP-bd_enzyme"/>
</dbReference>
<dbReference type="PROSITE" id="PS00455">
    <property type="entry name" value="AMP_BINDING"/>
    <property type="match status" value="1"/>
</dbReference>
<feature type="domain" description="AMP-dependent synthetase/ligase" evidence="1">
    <location>
        <begin position="4"/>
        <end position="359"/>
    </location>
</feature>
<dbReference type="InterPro" id="IPR020845">
    <property type="entry name" value="AMP-binding_CS"/>
</dbReference>
<proteinExistence type="predicted"/>
<gene>
    <name evidence="3" type="ORF">B5D80_03260</name>
</gene>
<dbReference type="InterPro" id="IPR000873">
    <property type="entry name" value="AMP-dep_synth/lig_dom"/>
</dbReference>
<dbReference type="Proteomes" id="UP000197174">
    <property type="component" value="Unassembled WGS sequence"/>
</dbReference>
<dbReference type="InterPro" id="IPR025110">
    <property type="entry name" value="AMP-bd_C"/>
</dbReference>
<dbReference type="GO" id="GO:0016878">
    <property type="term" value="F:acid-thiol ligase activity"/>
    <property type="evidence" value="ECO:0007669"/>
    <property type="project" value="UniProtKB-ARBA"/>
</dbReference>
<keyword evidence="4" id="KW-1185">Reference proteome</keyword>
<dbReference type="SUPFAM" id="SSF56801">
    <property type="entry name" value="Acetyl-CoA synthetase-like"/>
    <property type="match status" value="1"/>
</dbReference>
<feature type="domain" description="AMP-binding enzyme C-terminal" evidence="2">
    <location>
        <begin position="407"/>
        <end position="487"/>
    </location>
</feature>
<evidence type="ECO:0000259" key="1">
    <source>
        <dbReference type="Pfam" id="PF00501"/>
    </source>
</evidence>
<evidence type="ECO:0000313" key="4">
    <source>
        <dbReference type="Proteomes" id="UP000197174"/>
    </source>
</evidence>
<dbReference type="Gene3D" id="3.30.300.30">
    <property type="match status" value="1"/>
</dbReference>
<name>A0A246RSN3_9ACTN</name>
<dbReference type="PANTHER" id="PTHR43767:SF1">
    <property type="entry name" value="NONRIBOSOMAL PEPTIDE SYNTHASE PES1 (EUROFUNG)-RELATED"/>
    <property type="match status" value="1"/>
</dbReference>
<dbReference type="InterPro" id="IPR042099">
    <property type="entry name" value="ANL_N_sf"/>
</dbReference>
<dbReference type="Gene3D" id="3.40.50.12780">
    <property type="entry name" value="N-terminal domain of ligase-like"/>
    <property type="match status" value="1"/>
</dbReference>